<accession>A0A0C2WKL4</accession>
<evidence type="ECO:0000313" key="4">
    <source>
        <dbReference type="Proteomes" id="UP000054549"/>
    </source>
</evidence>
<feature type="signal peptide" evidence="2">
    <location>
        <begin position="1"/>
        <end position="20"/>
    </location>
</feature>
<proteinExistence type="predicted"/>
<reference evidence="3 4" key="1">
    <citation type="submission" date="2014-04" db="EMBL/GenBank/DDBJ databases">
        <title>Evolutionary Origins and Diversification of the Mycorrhizal Mutualists.</title>
        <authorList>
            <consortium name="DOE Joint Genome Institute"/>
            <consortium name="Mycorrhizal Genomics Consortium"/>
            <person name="Kohler A."/>
            <person name="Kuo A."/>
            <person name="Nagy L.G."/>
            <person name="Floudas D."/>
            <person name="Copeland A."/>
            <person name="Barry K.W."/>
            <person name="Cichocki N."/>
            <person name="Veneault-Fourrey C."/>
            <person name="LaButti K."/>
            <person name="Lindquist E.A."/>
            <person name="Lipzen A."/>
            <person name="Lundell T."/>
            <person name="Morin E."/>
            <person name="Murat C."/>
            <person name="Riley R."/>
            <person name="Ohm R."/>
            <person name="Sun H."/>
            <person name="Tunlid A."/>
            <person name="Henrissat B."/>
            <person name="Grigoriev I.V."/>
            <person name="Hibbett D.S."/>
            <person name="Martin F."/>
        </authorList>
    </citation>
    <scope>NUCLEOTIDE SEQUENCE [LARGE SCALE GENOMIC DNA]</scope>
    <source>
        <strain evidence="3 4">Koide BX008</strain>
    </source>
</reference>
<protein>
    <submittedName>
        <fullName evidence="3">Uncharacterized protein</fullName>
    </submittedName>
</protein>
<organism evidence="3 4">
    <name type="scientific">Amanita muscaria (strain Koide BX008)</name>
    <dbReference type="NCBI Taxonomy" id="946122"/>
    <lineage>
        <taxon>Eukaryota</taxon>
        <taxon>Fungi</taxon>
        <taxon>Dikarya</taxon>
        <taxon>Basidiomycota</taxon>
        <taxon>Agaricomycotina</taxon>
        <taxon>Agaricomycetes</taxon>
        <taxon>Agaricomycetidae</taxon>
        <taxon>Agaricales</taxon>
        <taxon>Pluteineae</taxon>
        <taxon>Amanitaceae</taxon>
        <taxon>Amanita</taxon>
    </lineage>
</organism>
<evidence type="ECO:0000256" key="2">
    <source>
        <dbReference type="SAM" id="SignalP"/>
    </source>
</evidence>
<keyword evidence="4" id="KW-1185">Reference proteome</keyword>
<dbReference type="AlphaFoldDB" id="A0A0C2WKL4"/>
<sequence>MRFSVIYLVSLLLVVPSLVASKIENPASARVSLHPDHGDIVRFQGPRSQHLGLVVGSHQHQGGNVNIAPLPPNLRGHPHPIIAYNDHLVNTHPGNVATTGHSAPHLASDLQEYHRNNPPTLYPASGPVEGSPNH</sequence>
<gene>
    <name evidence="3" type="ORF">M378DRAFT_166228</name>
</gene>
<dbReference type="HOGENOM" id="CLU_106779_0_0_1"/>
<keyword evidence="2" id="KW-0732">Signal</keyword>
<dbReference type="InParanoid" id="A0A0C2WKL4"/>
<evidence type="ECO:0000256" key="1">
    <source>
        <dbReference type="SAM" id="MobiDB-lite"/>
    </source>
</evidence>
<name>A0A0C2WKL4_AMAMK</name>
<feature type="region of interest" description="Disordered" evidence="1">
    <location>
        <begin position="113"/>
        <end position="134"/>
    </location>
</feature>
<evidence type="ECO:0000313" key="3">
    <source>
        <dbReference type="EMBL" id="KIL62072.1"/>
    </source>
</evidence>
<dbReference type="Proteomes" id="UP000054549">
    <property type="component" value="Unassembled WGS sequence"/>
</dbReference>
<feature type="chain" id="PRO_5002158117" evidence="2">
    <location>
        <begin position="21"/>
        <end position="134"/>
    </location>
</feature>
<dbReference type="EMBL" id="KN818276">
    <property type="protein sequence ID" value="KIL62072.1"/>
    <property type="molecule type" value="Genomic_DNA"/>
</dbReference>